<evidence type="ECO:0000259" key="5">
    <source>
        <dbReference type="Pfam" id="PF13458"/>
    </source>
</evidence>
<keyword evidence="3" id="KW-0029">Amino-acid transport</keyword>
<dbReference type="OrthoDB" id="9786833at2"/>
<sequence length="399" mass="42082">MKRRTFGALAAAALAAGVAVPALAQETLTIGAVAPKTGPLAGGAAVTYWPNVQLWAHDVNARGGLQVGDAQYMVEVIEYDDQTNPGETIKAVQRLVSQDEADIVLPPYSTGLNLAAAPIYNRFGLPMVTATATTDQADQLSQQFPNVFFTLGGAQAIVESTVVAMDALRDEGVIGNKLAMVNVADAFGIELMNQAGPAFEAAGYDIVYETSYPLGTQDLSPVMKGAKAAGPDAFIAWSYPPDTFALTEQAIVEGLEVGAFFTAVGTAFPAYQARFGDDAEGVLGIGGVHADGEAFQEYAARHEEVTGAKPDYWASAMVYSSFQVLEEAIREVGSLDNPAIIEFIKGHAFDTVIGVLDFNENNNNTAFWTVGQWQDGVFKGVASTGREGAVPVLAGPDWN</sequence>
<gene>
    <name evidence="6" type="ORF">C8N44_11066</name>
</gene>
<feature type="domain" description="Leucine-binding protein" evidence="5">
    <location>
        <begin position="27"/>
        <end position="374"/>
    </location>
</feature>
<dbReference type="EMBL" id="QBKN01000010">
    <property type="protein sequence ID" value="PTX48067.1"/>
    <property type="molecule type" value="Genomic_DNA"/>
</dbReference>
<dbReference type="InterPro" id="IPR051010">
    <property type="entry name" value="BCAA_transport"/>
</dbReference>
<dbReference type="SUPFAM" id="SSF53822">
    <property type="entry name" value="Periplasmic binding protein-like I"/>
    <property type="match status" value="1"/>
</dbReference>
<proteinExistence type="inferred from homology"/>
<dbReference type="AlphaFoldDB" id="A0A2T6AW78"/>
<dbReference type="Proteomes" id="UP000244069">
    <property type="component" value="Unassembled WGS sequence"/>
</dbReference>
<keyword evidence="7" id="KW-1185">Reference proteome</keyword>
<name>A0A2T6AW78_9RHOB</name>
<evidence type="ECO:0000313" key="6">
    <source>
        <dbReference type="EMBL" id="PTX48067.1"/>
    </source>
</evidence>
<dbReference type="Gene3D" id="3.40.50.2300">
    <property type="match status" value="2"/>
</dbReference>
<organism evidence="6 7">
    <name type="scientific">Allosediminivita pacifica</name>
    <dbReference type="NCBI Taxonomy" id="1267769"/>
    <lineage>
        <taxon>Bacteria</taxon>
        <taxon>Pseudomonadati</taxon>
        <taxon>Pseudomonadota</taxon>
        <taxon>Alphaproteobacteria</taxon>
        <taxon>Rhodobacterales</taxon>
        <taxon>Paracoccaceae</taxon>
        <taxon>Allosediminivita</taxon>
    </lineage>
</organism>
<accession>A0A2T6AW78</accession>
<dbReference type="InterPro" id="IPR028082">
    <property type="entry name" value="Peripla_BP_I"/>
</dbReference>
<dbReference type="PANTHER" id="PTHR30483:SF6">
    <property type="entry name" value="PERIPLASMIC BINDING PROTEIN OF ABC TRANSPORTER FOR NATURAL AMINO ACIDS"/>
    <property type="match status" value="1"/>
</dbReference>
<dbReference type="CDD" id="cd06338">
    <property type="entry name" value="PBP1_ABC_ligand_binding-like"/>
    <property type="match status" value="1"/>
</dbReference>
<evidence type="ECO:0000256" key="2">
    <source>
        <dbReference type="ARBA" id="ARBA00022729"/>
    </source>
</evidence>
<dbReference type="Pfam" id="PF13458">
    <property type="entry name" value="Peripla_BP_6"/>
    <property type="match status" value="1"/>
</dbReference>
<keyword evidence="3" id="KW-0813">Transport</keyword>
<evidence type="ECO:0000256" key="3">
    <source>
        <dbReference type="ARBA" id="ARBA00022970"/>
    </source>
</evidence>
<protein>
    <submittedName>
        <fullName evidence="6">Amino acid/amide ABC transporter substrate-binding protein (HAAT family)</fullName>
    </submittedName>
</protein>
<feature type="chain" id="PRO_5015742257" evidence="4">
    <location>
        <begin position="25"/>
        <end position="399"/>
    </location>
</feature>
<dbReference type="PANTHER" id="PTHR30483">
    <property type="entry name" value="LEUCINE-SPECIFIC-BINDING PROTEIN"/>
    <property type="match status" value="1"/>
</dbReference>
<keyword evidence="2 4" id="KW-0732">Signal</keyword>
<feature type="signal peptide" evidence="4">
    <location>
        <begin position="1"/>
        <end position="24"/>
    </location>
</feature>
<dbReference type="RefSeq" id="WP_107976040.1">
    <property type="nucleotide sequence ID" value="NZ_QBKN01000010.1"/>
</dbReference>
<comment type="caution">
    <text evidence="6">The sequence shown here is derived from an EMBL/GenBank/DDBJ whole genome shotgun (WGS) entry which is preliminary data.</text>
</comment>
<reference evidence="6 7" key="1">
    <citation type="submission" date="2018-04" db="EMBL/GenBank/DDBJ databases">
        <title>Genomic Encyclopedia of Archaeal and Bacterial Type Strains, Phase II (KMG-II): from individual species to whole genera.</title>
        <authorList>
            <person name="Goeker M."/>
        </authorList>
    </citation>
    <scope>NUCLEOTIDE SEQUENCE [LARGE SCALE GENOMIC DNA]</scope>
    <source>
        <strain evidence="6 7">DSM 29329</strain>
    </source>
</reference>
<dbReference type="InterPro" id="IPR028081">
    <property type="entry name" value="Leu-bd"/>
</dbReference>
<evidence type="ECO:0000313" key="7">
    <source>
        <dbReference type="Proteomes" id="UP000244069"/>
    </source>
</evidence>
<comment type="similarity">
    <text evidence="1">Belongs to the leucine-binding protein family.</text>
</comment>
<evidence type="ECO:0000256" key="1">
    <source>
        <dbReference type="ARBA" id="ARBA00010062"/>
    </source>
</evidence>
<evidence type="ECO:0000256" key="4">
    <source>
        <dbReference type="SAM" id="SignalP"/>
    </source>
</evidence>
<dbReference type="GO" id="GO:0006865">
    <property type="term" value="P:amino acid transport"/>
    <property type="evidence" value="ECO:0007669"/>
    <property type="project" value="UniProtKB-KW"/>
</dbReference>